<dbReference type="OrthoDB" id="6375767at2759"/>
<dbReference type="InterPro" id="IPR048485">
    <property type="entry name" value="COG5_helical"/>
</dbReference>
<dbReference type="PANTHER" id="PTHR11977">
    <property type="entry name" value="VILLIN"/>
    <property type="match status" value="1"/>
</dbReference>
<dbReference type="InterPro" id="IPR007122">
    <property type="entry name" value="Villin/Gelsolin"/>
</dbReference>
<dbReference type="GO" id="GO:0005737">
    <property type="term" value="C:cytoplasm"/>
    <property type="evidence" value="ECO:0007669"/>
    <property type="project" value="TreeGrafter"/>
</dbReference>
<dbReference type="CDD" id="cd11290">
    <property type="entry name" value="gelsolin_S1_like"/>
    <property type="match status" value="1"/>
</dbReference>
<feature type="domain" description="Conserved oligomeric Golgi complex subunit 5 N-terminal" evidence="3">
    <location>
        <begin position="21"/>
        <end position="153"/>
    </location>
</feature>
<feature type="domain" description="Conserved oligomeric Golgi complex subunit 5 helical" evidence="4">
    <location>
        <begin position="197"/>
        <end position="396"/>
    </location>
</feature>
<accession>A0A084QS50</accession>
<dbReference type="Proteomes" id="UP000028524">
    <property type="component" value="Unassembled WGS sequence"/>
</dbReference>
<keyword evidence="6" id="KW-1185">Reference proteome</keyword>
<dbReference type="HOGENOM" id="CLU_334682_0_0_1"/>
<reference evidence="5 6" key="1">
    <citation type="journal article" date="2014" name="BMC Genomics">
        <title>Comparative genome sequencing reveals chemotype-specific gene clusters in the toxigenic black mold Stachybotrys.</title>
        <authorList>
            <person name="Semeiks J."/>
            <person name="Borek D."/>
            <person name="Otwinowski Z."/>
            <person name="Grishin N.V."/>
        </authorList>
    </citation>
    <scope>NUCLEOTIDE SEQUENCE [LARGE SCALE GENOMIC DNA]</scope>
    <source>
        <strain evidence="5 6">IBT 40285</strain>
    </source>
</reference>
<gene>
    <name evidence="5" type="ORF">S40285_07040</name>
</gene>
<name>A0A084QS50_STAC4</name>
<dbReference type="EMBL" id="KL660382">
    <property type="protein sequence ID" value="KFA66785.1"/>
    <property type="molecule type" value="Genomic_DNA"/>
</dbReference>
<evidence type="ECO:0000313" key="6">
    <source>
        <dbReference type="Proteomes" id="UP000028524"/>
    </source>
</evidence>
<dbReference type="InParanoid" id="A0A084QS50"/>
<dbReference type="Pfam" id="PF10392">
    <property type="entry name" value="COG5_N"/>
    <property type="match status" value="1"/>
</dbReference>
<dbReference type="InterPro" id="IPR007123">
    <property type="entry name" value="Gelsolin-like_dom"/>
</dbReference>
<evidence type="ECO:0000259" key="4">
    <source>
        <dbReference type="Pfam" id="PF20649"/>
    </source>
</evidence>
<organism evidence="5 6">
    <name type="scientific">Stachybotrys chlorohalonatus (strain IBT 40285)</name>
    <dbReference type="NCBI Taxonomy" id="1283841"/>
    <lineage>
        <taxon>Eukaryota</taxon>
        <taxon>Fungi</taxon>
        <taxon>Dikarya</taxon>
        <taxon>Ascomycota</taxon>
        <taxon>Pezizomycotina</taxon>
        <taxon>Sordariomycetes</taxon>
        <taxon>Hypocreomycetidae</taxon>
        <taxon>Hypocreales</taxon>
        <taxon>Stachybotryaceae</taxon>
        <taxon>Stachybotrys</taxon>
    </lineage>
</organism>
<dbReference type="InterPro" id="IPR049176">
    <property type="entry name" value="COG5_N"/>
</dbReference>
<feature type="coiled-coil region" evidence="1">
    <location>
        <begin position="95"/>
        <end position="129"/>
    </location>
</feature>
<dbReference type="SUPFAM" id="SSF55753">
    <property type="entry name" value="Actin depolymerizing proteins"/>
    <property type="match status" value="3"/>
</dbReference>
<dbReference type="PANTHER" id="PTHR11977:SF130">
    <property type="entry name" value="SEVERIN"/>
    <property type="match status" value="1"/>
</dbReference>
<dbReference type="GO" id="GO:0008154">
    <property type="term" value="P:actin polymerization or depolymerization"/>
    <property type="evidence" value="ECO:0007669"/>
    <property type="project" value="TreeGrafter"/>
</dbReference>
<dbReference type="Gene3D" id="3.40.20.10">
    <property type="entry name" value="Severin"/>
    <property type="match status" value="3"/>
</dbReference>
<dbReference type="InterPro" id="IPR029006">
    <property type="entry name" value="ADF-H/Gelsolin-like_dom_sf"/>
</dbReference>
<proteinExistence type="predicted"/>
<evidence type="ECO:0000256" key="1">
    <source>
        <dbReference type="SAM" id="Coils"/>
    </source>
</evidence>
<dbReference type="GO" id="GO:0051015">
    <property type="term" value="F:actin filament binding"/>
    <property type="evidence" value="ECO:0007669"/>
    <property type="project" value="InterPro"/>
</dbReference>
<evidence type="ECO:0000259" key="2">
    <source>
        <dbReference type="Pfam" id="PF00626"/>
    </source>
</evidence>
<feature type="domain" description="Gelsolin-like" evidence="2">
    <location>
        <begin position="575"/>
        <end position="660"/>
    </location>
</feature>
<dbReference type="GO" id="GO:0015629">
    <property type="term" value="C:actin cytoskeleton"/>
    <property type="evidence" value="ECO:0007669"/>
    <property type="project" value="TreeGrafter"/>
</dbReference>
<dbReference type="Pfam" id="PF20649">
    <property type="entry name" value="COG5_C"/>
    <property type="match status" value="1"/>
</dbReference>
<feature type="domain" description="Gelsolin-like" evidence="2">
    <location>
        <begin position="705"/>
        <end position="763"/>
    </location>
</feature>
<feature type="domain" description="Gelsolin-like" evidence="2">
    <location>
        <begin position="832"/>
        <end position="905"/>
    </location>
</feature>
<dbReference type="AlphaFoldDB" id="A0A084QS50"/>
<protein>
    <submittedName>
        <fullName evidence="5">Uncharacterized protein</fullName>
    </submittedName>
</protein>
<dbReference type="STRING" id="1283841.A0A084QS50"/>
<dbReference type="Pfam" id="PF00626">
    <property type="entry name" value="Gelsolin"/>
    <property type="match status" value="3"/>
</dbReference>
<evidence type="ECO:0000313" key="5">
    <source>
        <dbReference type="EMBL" id="KFA66785.1"/>
    </source>
</evidence>
<dbReference type="SMART" id="SM00262">
    <property type="entry name" value="GEL"/>
    <property type="match status" value="3"/>
</dbReference>
<evidence type="ECO:0000259" key="3">
    <source>
        <dbReference type="Pfam" id="PF10392"/>
    </source>
</evidence>
<keyword evidence="1" id="KW-0175">Coiled coil</keyword>
<sequence length="910" mass="100864">MATAASNSAQDVDEPSYVDYETFLAPDFRPSSFANTLVVATNNPNDSPLDLSTPLSRVLFDAQEVDSHIDQLTTRSAVPLLRYTQQQTSASGRIISELDAQIKSLNDSYRQLEREVVDKHAEADEVRQVALRLWETLRLGQAVARCLQLGRQLEIQHSELASTGKDDYSALVRCSHTILSLREILESRAPGEEGHGLHRVDAIRTLQDQVVNPVERSVRETAERIVRDFAIPANMTFAQGEEARAKMVWAINTLYLLSPTLAVKPDKWTPRLLLQNLETYVRSALQISITSLARSLGQLPTLEKALADVTAKCQNIVSLELILESTKPPPHPLFPGPASPHHKVPSLLQPLLAHLETGSLPSYFWRTMASSLAARVQDIVSRGGVVARTLRTNKGSVGDAIRLAVARGSLPPSAMVDGKTKPKQGNWDRESAVMVGSVVNNLGSGPTPPPTLTCIEWSLYARLTAWLGCFTVSAWCNPARPTPCFTSSIFLFHITSNGSISIIDFFVFPKQAVAMAPNQGLVHLKEYDIKNSNVELIGTDIDHRVKYNSAVTEPAWHEGGVGEEAGLYIWRIEDFQVVPWPRNKYGTFYDGDSFIVLHSFKVGEREGQEHLVHDIFFWLGAHTSQDEAGVAAYKTVELDEFLHGSAVQHREVQQAPSDDFLTLFPRMSIRSGGMASGFRHVEEETPQDITTLLRVFKNPSANGIVVYEVEPTWRSLDNADVFVLDKGDKVWVWQGKDCSPMEKAKAAQVVHDMILAKHAEVEVLAQAESRSRRVVDLLGGDADTPFDFHQPRPIASGTHIHDGDASSRPQRLFRFSDESGRLEFSLVRDGGPISHRDLDSSDVFLLDDAGRAIWVWEGRGASRAEKAKWLHVAQAYARHIQGEDEQAYLTPIAKVVEGNESRAFLKAIEA</sequence>